<evidence type="ECO:0000313" key="1">
    <source>
        <dbReference type="EMBL" id="SVC31863.1"/>
    </source>
</evidence>
<sequence length="186" mass="21049">MSVNYQVNNHELKDATKIFTKLGRRKSKYVSETVVEFLVDKIEITFDGMTVEVKARGKGKGRARIKSGFMRYLNSGIKDQEDITMWVEDNFFHVGTLALECDWNDISPGIIELSVDPPLGEVLLLSSQHTPEEIAASGFKPILDQAEEDYKNIVEKTTKILQPLCISGESLEDFIMNQLKSKYNAQ</sequence>
<gene>
    <name evidence="1" type="ORF">METZ01_LOCUS284717</name>
</gene>
<dbReference type="AlphaFoldDB" id="A0A382L7F0"/>
<protein>
    <recommendedName>
        <fullName evidence="2">CYTH domain-containing protein</fullName>
    </recommendedName>
</protein>
<dbReference type="EMBL" id="UINC01084845">
    <property type="protein sequence ID" value="SVC31863.1"/>
    <property type="molecule type" value="Genomic_DNA"/>
</dbReference>
<organism evidence="1">
    <name type="scientific">marine metagenome</name>
    <dbReference type="NCBI Taxonomy" id="408172"/>
    <lineage>
        <taxon>unclassified sequences</taxon>
        <taxon>metagenomes</taxon>
        <taxon>ecological metagenomes</taxon>
    </lineage>
</organism>
<name>A0A382L7F0_9ZZZZ</name>
<proteinExistence type="predicted"/>
<evidence type="ECO:0008006" key="2">
    <source>
        <dbReference type="Google" id="ProtNLM"/>
    </source>
</evidence>
<accession>A0A382L7F0</accession>
<reference evidence="1" key="1">
    <citation type="submission" date="2018-05" db="EMBL/GenBank/DDBJ databases">
        <authorList>
            <person name="Lanie J.A."/>
            <person name="Ng W.-L."/>
            <person name="Kazmierczak K.M."/>
            <person name="Andrzejewski T.M."/>
            <person name="Davidsen T.M."/>
            <person name="Wayne K.J."/>
            <person name="Tettelin H."/>
            <person name="Glass J.I."/>
            <person name="Rusch D."/>
            <person name="Podicherti R."/>
            <person name="Tsui H.-C.T."/>
            <person name="Winkler M.E."/>
        </authorList>
    </citation>
    <scope>NUCLEOTIDE SEQUENCE</scope>
</reference>